<feature type="compositionally biased region" description="Basic and acidic residues" evidence="2">
    <location>
        <begin position="582"/>
        <end position="593"/>
    </location>
</feature>
<dbReference type="EMBL" id="OENF01000034">
    <property type="protein sequence ID" value="SOS74886.1"/>
    <property type="molecule type" value="Genomic_DNA"/>
</dbReference>
<keyword evidence="3" id="KW-0472">Membrane</keyword>
<feature type="region of interest" description="Disordered" evidence="2">
    <location>
        <begin position="573"/>
        <end position="606"/>
    </location>
</feature>
<keyword evidence="6" id="KW-1185">Reference proteome</keyword>
<dbReference type="PANTHER" id="PTHR37813:SF1">
    <property type="entry name" value="FELS-2 PROPHAGE PROTEIN"/>
    <property type="match status" value="1"/>
</dbReference>
<dbReference type="PANTHER" id="PTHR37813">
    <property type="entry name" value="FELS-2 PROPHAGE PROTEIN"/>
    <property type="match status" value="1"/>
</dbReference>
<dbReference type="Proteomes" id="UP000234211">
    <property type="component" value="Unassembled WGS sequence"/>
</dbReference>
<evidence type="ECO:0000313" key="5">
    <source>
        <dbReference type="EMBL" id="SOS74886.1"/>
    </source>
</evidence>
<organism evidence="5 6">
    <name type="scientific">Tenacibaculum piscium</name>
    <dbReference type="NCBI Taxonomy" id="1458515"/>
    <lineage>
        <taxon>Bacteria</taxon>
        <taxon>Pseudomonadati</taxon>
        <taxon>Bacteroidota</taxon>
        <taxon>Flavobacteriia</taxon>
        <taxon>Flavobacteriales</taxon>
        <taxon>Flavobacteriaceae</taxon>
        <taxon>Tenacibaculum</taxon>
    </lineage>
</organism>
<keyword evidence="3" id="KW-0812">Transmembrane</keyword>
<evidence type="ECO:0000256" key="1">
    <source>
        <dbReference type="ARBA" id="ARBA00022612"/>
    </source>
</evidence>
<dbReference type="OrthoDB" id="1219342at2"/>
<feature type="transmembrane region" description="Helical" evidence="3">
    <location>
        <begin position="458"/>
        <end position="478"/>
    </location>
</feature>
<proteinExistence type="predicted"/>
<evidence type="ECO:0000313" key="6">
    <source>
        <dbReference type="Proteomes" id="UP000234211"/>
    </source>
</evidence>
<feature type="transmembrane region" description="Helical" evidence="3">
    <location>
        <begin position="432"/>
        <end position="451"/>
    </location>
</feature>
<feature type="transmembrane region" description="Helical" evidence="3">
    <location>
        <begin position="408"/>
        <end position="426"/>
    </location>
</feature>
<feature type="domain" description="Phage tail tape measure protein" evidence="4">
    <location>
        <begin position="123"/>
        <end position="315"/>
    </location>
</feature>
<name>A0A2H1YHA9_9FLAO</name>
<dbReference type="AlphaFoldDB" id="A0A2H1YHA9"/>
<accession>A0A2H1YHA9</accession>
<dbReference type="InterPro" id="IPR010090">
    <property type="entry name" value="Phage_tape_meas"/>
</dbReference>
<dbReference type="NCBIfam" id="TIGR01760">
    <property type="entry name" value="tape_meas_TP901"/>
    <property type="match status" value="1"/>
</dbReference>
<evidence type="ECO:0000256" key="2">
    <source>
        <dbReference type="SAM" id="MobiDB-lite"/>
    </source>
</evidence>
<feature type="transmembrane region" description="Helical" evidence="3">
    <location>
        <begin position="484"/>
        <end position="505"/>
    </location>
</feature>
<dbReference type="RefSeq" id="WP_145993219.1">
    <property type="nucleotide sequence ID" value="NZ_OENF01000034.1"/>
</dbReference>
<protein>
    <recommendedName>
        <fullName evidence="4">Phage tail tape measure protein domain-containing protein</fullName>
    </recommendedName>
</protein>
<reference evidence="6" key="1">
    <citation type="submission" date="2017-11" db="EMBL/GenBank/DDBJ databases">
        <authorList>
            <person name="Duchaud E."/>
        </authorList>
    </citation>
    <scope>NUCLEOTIDE SEQUENCE [LARGE SCALE GENOMIC DNA]</scope>
    <source>
        <strain evidence="6">Tenacibaculum sp. TNO020</strain>
    </source>
</reference>
<evidence type="ECO:0000256" key="3">
    <source>
        <dbReference type="SAM" id="Phobius"/>
    </source>
</evidence>
<gene>
    <name evidence="5" type="ORF">TNO020_40105</name>
</gene>
<evidence type="ECO:0000259" key="4">
    <source>
        <dbReference type="Pfam" id="PF10145"/>
    </source>
</evidence>
<keyword evidence="3" id="KW-1133">Transmembrane helix</keyword>
<dbReference type="Pfam" id="PF10145">
    <property type="entry name" value="PhageMin_Tail"/>
    <property type="match status" value="1"/>
</dbReference>
<keyword evidence="1" id="KW-1188">Viral release from host cell</keyword>
<feature type="transmembrane region" description="Helical" evidence="3">
    <location>
        <begin position="380"/>
        <end position="399"/>
    </location>
</feature>
<sequence>MATSKMTMLLDLSTKLFGGKLQKLQSKFDKFGTKVGGKIDKLRLKYQGFIDQIPGVGRAMDLLKNPMALATVGILGVGIAFGALATKGVQAAEKFDTAFLPIKQLNLDKSKVELDSYRSKIRDAAFDIGTNLGDSTNAMYDLQSATGLYGKDAIAVFKKVGRYSQATGADLGDSMNSTTKAMKAFGIGVDGIDALLASNAKTVQTGIVTFDELAKVQTEYAGATSAAGQSVDVGNKVFAMFTSISKNADIAAGQTKNFFDGLGAQGSKIKKELDIDVFGVDGKMKDADKLLIDISQKFKNMTDKEITDTINKIGGPEGLRTALAKVKTGADDMVKTFNAFDSSKFSLKDALKNAEGDFGQMKELFGNRLEMVFSKIGEKIIPILASIFGYLARVLNFMYKNFNSLETVFDALIIGIGTYIGLLGVLKIQSLLAAAGSVTLSGALALVKIGLYAIQTAIYSIPIIGWIAGFVALVVMAIKYFDSWGATVLSFLGPIGMLINAFVLVHKHWDSIVNAFKSDGIIGGLKRIGIVLLDVLLRPLEGILKVAAMLPGIGKYAKSGLDKIQDLRKNLNLTPPEEDKETESGKETVKKDLYGNPITPKGNIDPKETLTKQVTKVVGDAKQTRNISITIDALNKGGINLKGGATQGMTLQDVENWFNEAMMRVVRNAETS</sequence>